<dbReference type="PANTHER" id="PTHR10606">
    <property type="entry name" value="6-PHOSPHOFRUCTO-2-KINASE/FRUCTOSE-2,6-BISPHOSPHATASE"/>
    <property type="match status" value="1"/>
</dbReference>
<sequence>MAGDSEEERDGFNHTPLRIPGLLYVSVKMENPNLTLSGDLLPHVSGSFPLGPSWDPSKALSMERESATVWELSFVVPPNHEALEFKFLLKPKCIDNPCFVEEGSSRVLVGGAWQDGDRMALFRLDNDLVLEYRVFVEAKRISPFDLAASWRAYQENFRLSSVRGIPDVSINSEHQTGSENITSANLELDLEHYIVPSPSTSPSSALAYAANSTENPRSLGGGSASISSSMGDGSVPMINQPETVGEVHAPDQSKVYQSPGMVKSQSVGTICPPEKEGSLRGVSIDRGVGFPRLVKSSSSDTFTTNFNLDPGTKNSIPAAAGAVAAAAIADQMLGPKEHRHLAIVMVSLPARGKTYTAAKLTRYLRWLGHNTKHFNVGKYRRLKHGSSQSADFFRADNPEGVVARNEVAKMAFEDMISWMQEGGQVGIFDATNSSKQRRNMLMKLAEGRCKIIFLETICNDVEIIERNIRFKIQQSPDYAEVPDFEAGLRDFKERVAYYEKASLSRVYETVEEGSYIKMIDMASGHGGQIQVNNISGYLPGRIVFFLVNTHLTPRPILLTRHGESRFNVRGRIGGDSALSEAGELYKKKLAKFVEKRLKSERAACIWTSTLQRTILTAGPIVGFPKIQWRALDEINAGVCDGMTYEEIKKNMPAESRCKDKLRYRYPRGESYLDVIQRLEPVIIELERQRAPVVVISHQAVLRALYAYFTDRPLQEIPDIEVPLHTIIEINLGVTGVEEKRYKLMD</sequence>
<dbReference type="PROSITE" id="PS00175">
    <property type="entry name" value="PG_MUTASE"/>
    <property type="match status" value="1"/>
</dbReference>
<dbReference type="FunFam" id="3.40.50.300:FF:000570">
    <property type="entry name" value="6-phosphofructo-2-kinase/fructose-2, 6-bisphosphatase-like isoform X1"/>
    <property type="match status" value="1"/>
</dbReference>
<feature type="binding site" evidence="3">
    <location>
        <position position="612"/>
    </location>
    <ligand>
        <name>substrate</name>
    </ligand>
</feature>
<dbReference type="GO" id="GO:0005524">
    <property type="term" value="F:ATP binding"/>
    <property type="evidence" value="ECO:0007669"/>
    <property type="project" value="UniProtKB-KW"/>
</dbReference>
<evidence type="ECO:0000259" key="5">
    <source>
        <dbReference type="PROSITE" id="PS51166"/>
    </source>
</evidence>
<organism evidence="6 7">
    <name type="scientific">Vigna mungo</name>
    <name type="common">Black gram</name>
    <name type="synonym">Phaseolus mungo</name>
    <dbReference type="NCBI Taxonomy" id="3915"/>
    <lineage>
        <taxon>Eukaryota</taxon>
        <taxon>Viridiplantae</taxon>
        <taxon>Streptophyta</taxon>
        <taxon>Embryophyta</taxon>
        <taxon>Tracheophyta</taxon>
        <taxon>Spermatophyta</taxon>
        <taxon>Magnoliopsida</taxon>
        <taxon>eudicotyledons</taxon>
        <taxon>Gunneridae</taxon>
        <taxon>Pentapetalae</taxon>
        <taxon>rosids</taxon>
        <taxon>fabids</taxon>
        <taxon>Fabales</taxon>
        <taxon>Fabaceae</taxon>
        <taxon>Papilionoideae</taxon>
        <taxon>50 kb inversion clade</taxon>
        <taxon>NPAAA clade</taxon>
        <taxon>indigoferoid/millettioid clade</taxon>
        <taxon>Phaseoleae</taxon>
        <taxon>Vigna</taxon>
    </lineage>
</organism>
<dbReference type="FunFam" id="2.60.40.10:FF:000740">
    <property type="entry name" value="6-phosphofructo-2-kinase/fructose-2,6-bisphosphatase"/>
    <property type="match status" value="1"/>
</dbReference>
<dbReference type="PANTHER" id="PTHR10606:SF44">
    <property type="entry name" value="6-PHOSPHOFRUCTO 2-KINASE_FRUCTOSE 2,6-BISPHOSPHATASE LONG FORM"/>
    <property type="match status" value="1"/>
</dbReference>
<dbReference type="FunFam" id="3.40.50.1240:FF:000006">
    <property type="entry name" value="6-phosphofructo-2-kinase/fructose-2, 6-bisphosphatase"/>
    <property type="match status" value="1"/>
</dbReference>
<evidence type="ECO:0000313" key="7">
    <source>
        <dbReference type="Proteomes" id="UP001374535"/>
    </source>
</evidence>
<dbReference type="Proteomes" id="UP001374535">
    <property type="component" value="Chromosome 11"/>
</dbReference>
<dbReference type="InterPro" id="IPR029033">
    <property type="entry name" value="His_PPase_superfam"/>
</dbReference>
<name>A0AAQ3MFR9_VIGMU</name>
<dbReference type="SUPFAM" id="SSF49452">
    <property type="entry name" value="Starch-binding domain-like"/>
    <property type="match status" value="1"/>
</dbReference>
<dbReference type="Pfam" id="PF01591">
    <property type="entry name" value="6PF2K"/>
    <property type="match status" value="1"/>
</dbReference>
<evidence type="ECO:0000256" key="1">
    <source>
        <dbReference type="ARBA" id="ARBA00022741"/>
    </source>
</evidence>
<gene>
    <name evidence="6" type="ORF">V8G54_035799</name>
</gene>
<dbReference type="GO" id="GO:0003873">
    <property type="term" value="F:6-phosphofructo-2-kinase activity"/>
    <property type="evidence" value="ECO:0007669"/>
    <property type="project" value="InterPro"/>
</dbReference>
<keyword evidence="2" id="KW-0067">ATP-binding</keyword>
<dbReference type="SUPFAM" id="SSF52540">
    <property type="entry name" value="P-loop containing nucleoside triphosphate hydrolases"/>
    <property type="match status" value="1"/>
</dbReference>
<feature type="domain" description="CBM20" evidence="5">
    <location>
        <begin position="17"/>
        <end position="124"/>
    </location>
</feature>
<dbReference type="InterPro" id="IPR027417">
    <property type="entry name" value="P-loop_NTPase"/>
</dbReference>
<proteinExistence type="predicted"/>
<keyword evidence="7" id="KW-1185">Reference proteome</keyword>
<dbReference type="SUPFAM" id="SSF53254">
    <property type="entry name" value="Phosphoglycerate mutase-like"/>
    <property type="match status" value="1"/>
</dbReference>
<dbReference type="Pfam" id="PF00300">
    <property type="entry name" value="His_Phos_1"/>
    <property type="match status" value="1"/>
</dbReference>
<dbReference type="InterPro" id="IPR013784">
    <property type="entry name" value="Carb-bd-like_fold"/>
</dbReference>
<accession>A0AAQ3MFR9</accession>
<dbReference type="PRINTS" id="PR00991">
    <property type="entry name" value="6PFRUCTKNASE"/>
</dbReference>
<dbReference type="EMBL" id="CP144690">
    <property type="protein sequence ID" value="WVY90285.1"/>
    <property type="molecule type" value="Genomic_DNA"/>
</dbReference>
<dbReference type="GO" id="GO:0005829">
    <property type="term" value="C:cytosol"/>
    <property type="evidence" value="ECO:0007669"/>
    <property type="project" value="TreeGrafter"/>
</dbReference>
<dbReference type="GO" id="GO:0006003">
    <property type="term" value="P:fructose 2,6-bisphosphate metabolic process"/>
    <property type="evidence" value="ECO:0007669"/>
    <property type="project" value="InterPro"/>
</dbReference>
<evidence type="ECO:0000256" key="2">
    <source>
        <dbReference type="ARBA" id="ARBA00022840"/>
    </source>
</evidence>
<reference evidence="6 7" key="1">
    <citation type="journal article" date="2023" name="Life. Sci Alliance">
        <title>Evolutionary insights into 3D genome organization and epigenetic landscape of Vigna mungo.</title>
        <authorList>
            <person name="Junaid A."/>
            <person name="Singh B."/>
            <person name="Bhatia S."/>
        </authorList>
    </citation>
    <scope>NUCLEOTIDE SEQUENCE [LARGE SCALE GENOMIC DNA]</scope>
    <source>
        <strain evidence="6">Urdbean</strain>
    </source>
</reference>
<dbReference type="CDD" id="cd07067">
    <property type="entry name" value="HP_PGM_like"/>
    <property type="match status" value="1"/>
</dbReference>
<dbReference type="Gene3D" id="3.40.50.1240">
    <property type="entry name" value="Phosphoglycerate mutase-like"/>
    <property type="match status" value="1"/>
</dbReference>
<evidence type="ECO:0000256" key="3">
    <source>
        <dbReference type="PIRSR" id="PIRSR613078-2"/>
    </source>
</evidence>
<dbReference type="GO" id="GO:0006000">
    <property type="term" value="P:fructose metabolic process"/>
    <property type="evidence" value="ECO:0007669"/>
    <property type="project" value="InterPro"/>
</dbReference>
<feature type="region of interest" description="Disordered" evidence="4">
    <location>
        <begin position="208"/>
        <end position="232"/>
    </location>
</feature>
<dbReference type="InterPro" id="IPR013078">
    <property type="entry name" value="His_Pase_superF_clade-1"/>
</dbReference>
<dbReference type="PROSITE" id="PS51166">
    <property type="entry name" value="CBM20"/>
    <property type="match status" value="1"/>
</dbReference>
<dbReference type="Gene3D" id="3.40.50.300">
    <property type="entry name" value="P-loop containing nucleotide triphosphate hydrolases"/>
    <property type="match status" value="1"/>
</dbReference>
<keyword evidence="1" id="KW-0547">Nucleotide-binding</keyword>
<dbReference type="GO" id="GO:2001070">
    <property type="term" value="F:starch binding"/>
    <property type="evidence" value="ECO:0007669"/>
    <property type="project" value="InterPro"/>
</dbReference>
<evidence type="ECO:0000256" key="4">
    <source>
        <dbReference type="SAM" id="MobiDB-lite"/>
    </source>
</evidence>
<dbReference type="InterPro" id="IPR003094">
    <property type="entry name" value="6Pfruct_kin"/>
</dbReference>
<protein>
    <recommendedName>
        <fullName evidence="5">CBM20 domain-containing protein</fullName>
    </recommendedName>
</protein>
<dbReference type="SMART" id="SM00855">
    <property type="entry name" value="PGAM"/>
    <property type="match status" value="1"/>
</dbReference>
<dbReference type="PIRSF" id="PIRSF000709">
    <property type="entry name" value="6PFK_2-Ptase"/>
    <property type="match status" value="1"/>
</dbReference>
<dbReference type="InterPro" id="IPR001345">
    <property type="entry name" value="PG/BPGM_mutase_AS"/>
</dbReference>
<dbReference type="Gene3D" id="2.60.40.10">
    <property type="entry name" value="Immunoglobulins"/>
    <property type="match status" value="1"/>
</dbReference>
<dbReference type="InterPro" id="IPR013783">
    <property type="entry name" value="Ig-like_fold"/>
</dbReference>
<dbReference type="SMART" id="SM01065">
    <property type="entry name" value="CBM_2"/>
    <property type="match status" value="1"/>
</dbReference>
<evidence type="ECO:0000313" key="6">
    <source>
        <dbReference type="EMBL" id="WVY90285.1"/>
    </source>
</evidence>
<dbReference type="InterPro" id="IPR002044">
    <property type="entry name" value="CBM20"/>
</dbReference>
<dbReference type="GO" id="GO:0004331">
    <property type="term" value="F:fructose-2,6-bisphosphate 2-phosphatase activity"/>
    <property type="evidence" value="ECO:0007669"/>
    <property type="project" value="TreeGrafter"/>
</dbReference>
<dbReference type="InterPro" id="IPR013079">
    <property type="entry name" value="6Phosfructo_kin"/>
</dbReference>
<dbReference type="AlphaFoldDB" id="A0AAQ3MFR9"/>
<feature type="binding site" evidence="3">
    <location>
        <begin position="560"/>
        <end position="567"/>
    </location>
    <ligand>
        <name>substrate</name>
    </ligand>
</feature>